<dbReference type="Proteomes" id="UP000030437">
    <property type="component" value="Unassembled WGS sequence"/>
</dbReference>
<protein>
    <submittedName>
        <fullName evidence="2">Uncharacterized protein</fullName>
    </submittedName>
</protein>
<proteinExistence type="predicted"/>
<dbReference type="EMBL" id="JPVP01000045">
    <property type="protein sequence ID" value="KGR87774.1"/>
    <property type="molecule type" value="Genomic_DNA"/>
</dbReference>
<dbReference type="RefSeq" id="WP_036151065.1">
    <property type="nucleotide sequence ID" value="NZ_AVCX01000018.1"/>
</dbReference>
<accession>A0A0A3ISR1</accession>
<keyword evidence="1" id="KW-1133">Transmembrane helix</keyword>
<organism evidence="2 3">
    <name type="scientific">Lysinibacillus odysseyi 34hs-1 = NBRC 100172</name>
    <dbReference type="NCBI Taxonomy" id="1220589"/>
    <lineage>
        <taxon>Bacteria</taxon>
        <taxon>Bacillati</taxon>
        <taxon>Bacillota</taxon>
        <taxon>Bacilli</taxon>
        <taxon>Bacillales</taxon>
        <taxon>Bacillaceae</taxon>
        <taxon>Lysinibacillus</taxon>
    </lineage>
</organism>
<evidence type="ECO:0000313" key="2">
    <source>
        <dbReference type="EMBL" id="KGR87774.1"/>
    </source>
</evidence>
<keyword evidence="1" id="KW-0812">Transmembrane</keyword>
<keyword evidence="1" id="KW-0472">Membrane</keyword>
<feature type="transmembrane region" description="Helical" evidence="1">
    <location>
        <begin position="205"/>
        <end position="222"/>
    </location>
</feature>
<evidence type="ECO:0000256" key="1">
    <source>
        <dbReference type="SAM" id="Phobius"/>
    </source>
</evidence>
<gene>
    <name evidence="2" type="ORF">CD32_02960</name>
</gene>
<reference evidence="2 3" key="1">
    <citation type="submission" date="2014-02" db="EMBL/GenBank/DDBJ databases">
        <title>Draft genome sequence of Lysinibacillus odysseyi NBRC 100172.</title>
        <authorList>
            <person name="Zhang F."/>
            <person name="Wang G."/>
            <person name="Zhang L."/>
        </authorList>
    </citation>
    <scope>NUCLEOTIDE SEQUENCE [LARGE SCALE GENOMIC DNA]</scope>
    <source>
        <strain evidence="2 3">NBRC 100172</strain>
    </source>
</reference>
<dbReference type="AlphaFoldDB" id="A0A0A3ISR1"/>
<feature type="transmembrane region" description="Helical" evidence="1">
    <location>
        <begin position="38"/>
        <end position="57"/>
    </location>
</feature>
<feature type="transmembrane region" description="Helical" evidence="1">
    <location>
        <begin position="229"/>
        <end position="250"/>
    </location>
</feature>
<comment type="caution">
    <text evidence="2">The sequence shown here is derived from an EMBL/GenBank/DDBJ whole genome shotgun (WGS) entry which is preliminary data.</text>
</comment>
<dbReference type="STRING" id="1220589.CD32_02960"/>
<dbReference type="OrthoDB" id="2959458at2"/>
<name>A0A0A3ISR1_9BACI</name>
<sequence>MDPIRKALNEVYDEKHFSIHKKQDTVKLARNVNRKKRGAAVTVAVTVMAAIMLFLLVQPAEQHVSVSTEKAPETVEEAYMERFAAAMVTDDKEAVMTYLSESDWLLQCAIESGDSAFYRSPELTAKERKNLSALLYYMYLWRIEVWGAKPPIPNVASFDELRRQSASFVETYEEFFPDKPFISSKEEHGLLSNTYFGTMSKNNQWGLIGMMAIFGILFILNIKVRGNLFFKAIPLVIICICLVPFVMPAAEKYAYDETSIMEAVLNEEELKGAHLTDAATFGDNRYALITTAEGIHYFAHFLKNENGYVLWYTKTGKEYMMDASQPQWRRQVVAVHEGHDMSKIELVGEYESEGTVIPVDLEAGKPTIRAIVKPEFFKSFHYEYYNANGEKMY</sequence>
<keyword evidence="3" id="KW-1185">Reference proteome</keyword>
<evidence type="ECO:0000313" key="3">
    <source>
        <dbReference type="Proteomes" id="UP000030437"/>
    </source>
</evidence>